<dbReference type="AlphaFoldDB" id="A0A552V9L3"/>
<dbReference type="PANTHER" id="PTHR43477">
    <property type="entry name" value="DIHYDROANTICAPSIN 7-DEHYDROGENASE"/>
    <property type="match status" value="1"/>
</dbReference>
<gene>
    <name evidence="4" type="ORF">FMM05_00450</name>
</gene>
<dbReference type="Gene3D" id="3.40.50.720">
    <property type="entry name" value="NAD(P)-binding Rossmann-like Domain"/>
    <property type="match status" value="1"/>
</dbReference>
<evidence type="ECO:0000313" key="5">
    <source>
        <dbReference type="Proteomes" id="UP000320643"/>
    </source>
</evidence>
<dbReference type="RefSeq" id="WP_143371378.1">
    <property type="nucleotide sequence ID" value="NZ_VJVZ01000001.1"/>
</dbReference>
<dbReference type="GO" id="GO:0016491">
    <property type="term" value="F:oxidoreductase activity"/>
    <property type="evidence" value="ECO:0007669"/>
    <property type="project" value="UniProtKB-KW"/>
</dbReference>
<evidence type="ECO:0000256" key="1">
    <source>
        <dbReference type="ARBA" id="ARBA00006484"/>
    </source>
</evidence>
<keyword evidence="3" id="KW-0560">Oxidoreductase</keyword>
<keyword evidence="2" id="KW-0521">NADP</keyword>
<protein>
    <submittedName>
        <fullName evidence="4">SDR family oxidoreductase</fullName>
    </submittedName>
</protein>
<accession>A0A552V9L3</accession>
<dbReference type="Pfam" id="PF23441">
    <property type="entry name" value="SDR"/>
    <property type="match status" value="1"/>
</dbReference>
<evidence type="ECO:0000256" key="3">
    <source>
        <dbReference type="ARBA" id="ARBA00023002"/>
    </source>
</evidence>
<dbReference type="Proteomes" id="UP000320643">
    <property type="component" value="Unassembled WGS sequence"/>
</dbReference>
<dbReference type="InterPro" id="IPR057571">
    <property type="entry name" value="SDR_PhqE-like"/>
</dbReference>
<keyword evidence="5" id="KW-1185">Reference proteome</keyword>
<dbReference type="PANTHER" id="PTHR43477:SF1">
    <property type="entry name" value="DIHYDROANTICAPSIN 7-DEHYDROGENASE"/>
    <property type="match status" value="1"/>
</dbReference>
<dbReference type="OrthoDB" id="9806974at2"/>
<sequence>MEDRSDYPLKGKKVVLLGGTSGIGLAAASAMAKEGALVVVVSSSQQKVDEALTLLPKESIGLAADLGNEKQIEQLFEKIGELDHLIFTAGDTLQLHELSKLDIEEAKHSINLRFWGAVMVAKYGSPRIRKDGSITLTTGALGRKPRKGTIVISAIASAIEGLTRALAFELAPIRVNAVCAGTVRTNLLGNMPKERREAFYSQIGSKLLTGRVGNANELAEAYLYLIRGSFSTGQIIVVDGGSLLV</sequence>
<evidence type="ECO:0000313" key="4">
    <source>
        <dbReference type="EMBL" id="TRW27152.1"/>
    </source>
</evidence>
<comment type="similarity">
    <text evidence="1">Belongs to the short-chain dehydrogenases/reductases (SDR) family.</text>
</comment>
<dbReference type="EMBL" id="VJVZ01000001">
    <property type="protein sequence ID" value="TRW27152.1"/>
    <property type="molecule type" value="Genomic_DNA"/>
</dbReference>
<dbReference type="InterPro" id="IPR002347">
    <property type="entry name" value="SDR_fam"/>
</dbReference>
<reference evidence="4 5" key="1">
    <citation type="submission" date="2019-07" db="EMBL/GenBank/DDBJ databases">
        <title>Flavobacterium sp. nov., isolated from glacier ice.</title>
        <authorList>
            <person name="Liu Q."/>
            <person name="Xin Y.-H."/>
        </authorList>
    </citation>
    <scope>NUCLEOTIDE SEQUENCE [LARGE SCALE GENOMIC DNA]</scope>
    <source>
        <strain evidence="4 5">ZT4R6</strain>
    </source>
</reference>
<evidence type="ECO:0000256" key="2">
    <source>
        <dbReference type="ARBA" id="ARBA00022857"/>
    </source>
</evidence>
<dbReference type="InterPro" id="IPR036291">
    <property type="entry name" value="NAD(P)-bd_dom_sf"/>
</dbReference>
<proteinExistence type="inferred from homology"/>
<dbReference type="SUPFAM" id="SSF51735">
    <property type="entry name" value="NAD(P)-binding Rossmann-fold domains"/>
    <property type="match status" value="1"/>
</dbReference>
<dbReference type="PRINTS" id="PR00081">
    <property type="entry name" value="GDHRDH"/>
</dbReference>
<comment type="caution">
    <text evidence="4">The sequence shown here is derived from an EMBL/GenBank/DDBJ whole genome shotgun (WGS) entry which is preliminary data.</text>
</comment>
<dbReference type="InterPro" id="IPR051122">
    <property type="entry name" value="SDR_DHRS6-like"/>
</dbReference>
<name>A0A552V9L3_9FLAO</name>
<organism evidence="4 5">
    <name type="scientific">Flavobacterium zepuense</name>
    <dbReference type="NCBI Taxonomy" id="2593302"/>
    <lineage>
        <taxon>Bacteria</taxon>
        <taxon>Pseudomonadati</taxon>
        <taxon>Bacteroidota</taxon>
        <taxon>Flavobacteriia</taxon>
        <taxon>Flavobacteriales</taxon>
        <taxon>Flavobacteriaceae</taxon>
        <taxon>Flavobacterium</taxon>
    </lineage>
</organism>